<dbReference type="GO" id="GO:0003677">
    <property type="term" value="F:DNA binding"/>
    <property type="evidence" value="ECO:0007669"/>
    <property type="project" value="UniProtKB-UniRule"/>
</dbReference>
<dbReference type="EMBL" id="BSPL01000020">
    <property type="protein sequence ID" value="GLS72081.1"/>
    <property type="molecule type" value="Genomic_DNA"/>
</dbReference>
<dbReference type="PROSITE" id="PS51900">
    <property type="entry name" value="CB"/>
    <property type="match status" value="1"/>
</dbReference>
<reference evidence="7" key="1">
    <citation type="journal article" date="2019" name="Int. J. Syst. Evol. Microbiol.">
        <title>The Global Catalogue of Microorganisms (GCM) 10K type strain sequencing project: providing services to taxonomists for standard genome sequencing and annotation.</title>
        <authorList>
            <consortium name="The Broad Institute Genomics Platform"/>
            <consortium name="The Broad Institute Genome Sequencing Center for Infectious Disease"/>
            <person name="Wu L."/>
            <person name="Ma J."/>
        </authorList>
    </citation>
    <scope>NUCLEOTIDE SEQUENCE [LARGE SCALE GENOMIC DNA]</scope>
    <source>
        <strain evidence="7">NBRC 103632</strain>
    </source>
</reference>
<dbReference type="AlphaFoldDB" id="A0AA37TDW2"/>
<dbReference type="Gene3D" id="1.10.150.130">
    <property type="match status" value="1"/>
</dbReference>
<evidence type="ECO:0000256" key="1">
    <source>
        <dbReference type="ARBA" id="ARBA00022908"/>
    </source>
</evidence>
<protein>
    <recommendedName>
        <fullName evidence="5">Core-binding (CB) domain-containing protein</fullName>
    </recommendedName>
</protein>
<dbReference type="InterPro" id="IPR046668">
    <property type="entry name" value="DUF6538"/>
</dbReference>
<keyword evidence="2 3" id="KW-0238">DNA-binding</keyword>
<sequence>MYWFRRRVPKELQPLLGRCEERRTLGTKEPALARTRYLRAAVEIDERWELLRRLAAAVAPPEGAPGGGTEVPSDRHRSDTRPFGNDSGRVASAPSSIASVPSAPTGSVPWRPTFEAYAAEAKLAPSTIKRWAGVLTALEEAIGTDDLALVTRGDLIAWKRDLLASGREPRTVRDAHIAATKALMNWAVANGHLETNPASGIVVAVPDKPLLRDRDFTDGEANRILCVSKSVGTGPRIGVQLGPLRKLGTARLN</sequence>
<evidence type="ECO:0000313" key="6">
    <source>
        <dbReference type="EMBL" id="GLS72081.1"/>
    </source>
</evidence>
<dbReference type="GO" id="GO:0015074">
    <property type="term" value="P:DNA integration"/>
    <property type="evidence" value="ECO:0007669"/>
    <property type="project" value="UniProtKB-KW"/>
</dbReference>
<feature type="compositionally biased region" description="Low complexity" evidence="4">
    <location>
        <begin position="90"/>
        <end position="104"/>
    </location>
</feature>
<dbReference type="InterPro" id="IPR010998">
    <property type="entry name" value="Integrase_recombinase_N"/>
</dbReference>
<dbReference type="Proteomes" id="UP001157440">
    <property type="component" value="Unassembled WGS sequence"/>
</dbReference>
<dbReference type="InterPro" id="IPR044068">
    <property type="entry name" value="CB"/>
</dbReference>
<keyword evidence="7" id="KW-1185">Reference proteome</keyword>
<dbReference type="RefSeq" id="WP_250103100.1">
    <property type="nucleotide sequence ID" value="NZ_CP097484.1"/>
</dbReference>
<feature type="region of interest" description="Disordered" evidence="4">
    <location>
        <begin position="59"/>
        <end position="106"/>
    </location>
</feature>
<gene>
    <name evidence="6" type="ORF">GCM10007890_40940</name>
</gene>
<dbReference type="InterPro" id="IPR011010">
    <property type="entry name" value="DNA_brk_join_enz"/>
</dbReference>
<accession>A0AA37TDW2</accession>
<dbReference type="Pfam" id="PF20172">
    <property type="entry name" value="DUF6538"/>
    <property type="match status" value="1"/>
</dbReference>
<keyword evidence="1" id="KW-0229">DNA integration</keyword>
<evidence type="ECO:0000256" key="4">
    <source>
        <dbReference type="SAM" id="MobiDB-lite"/>
    </source>
</evidence>
<comment type="caution">
    <text evidence="6">The sequence shown here is derived from an EMBL/GenBank/DDBJ whole genome shotgun (WGS) entry which is preliminary data.</text>
</comment>
<evidence type="ECO:0000256" key="3">
    <source>
        <dbReference type="PROSITE-ProRule" id="PRU01248"/>
    </source>
</evidence>
<evidence type="ECO:0000256" key="2">
    <source>
        <dbReference type="ARBA" id="ARBA00023125"/>
    </source>
</evidence>
<evidence type="ECO:0000259" key="5">
    <source>
        <dbReference type="PROSITE" id="PS51900"/>
    </source>
</evidence>
<organism evidence="6 7">
    <name type="scientific">Methylobacterium tardum</name>
    <dbReference type="NCBI Taxonomy" id="374432"/>
    <lineage>
        <taxon>Bacteria</taxon>
        <taxon>Pseudomonadati</taxon>
        <taxon>Pseudomonadota</taxon>
        <taxon>Alphaproteobacteria</taxon>
        <taxon>Hyphomicrobiales</taxon>
        <taxon>Methylobacteriaceae</taxon>
        <taxon>Methylobacterium</taxon>
    </lineage>
</organism>
<feature type="domain" description="Core-binding (CB)" evidence="5">
    <location>
        <begin position="108"/>
        <end position="188"/>
    </location>
</feature>
<dbReference type="SUPFAM" id="SSF56349">
    <property type="entry name" value="DNA breaking-rejoining enzymes"/>
    <property type="match status" value="1"/>
</dbReference>
<name>A0AA37TDW2_9HYPH</name>
<evidence type="ECO:0000313" key="7">
    <source>
        <dbReference type="Proteomes" id="UP001157440"/>
    </source>
</evidence>
<proteinExistence type="predicted"/>